<reference evidence="2" key="1">
    <citation type="submission" date="2023-06" db="EMBL/GenBank/DDBJ databases">
        <title>Male Hemibagrus guttatus genome.</title>
        <authorList>
            <person name="Bian C."/>
        </authorList>
    </citation>
    <scope>NUCLEOTIDE SEQUENCE</scope>
    <source>
        <strain evidence="2">Male_cb2023</strain>
        <tissue evidence="2">Muscle</tissue>
    </source>
</reference>
<dbReference type="PRINTS" id="PR00450">
    <property type="entry name" value="RECOVERIN"/>
</dbReference>
<evidence type="ECO:0000313" key="2">
    <source>
        <dbReference type="EMBL" id="KAK3522096.1"/>
    </source>
</evidence>
<dbReference type="Gene3D" id="1.10.238.10">
    <property type="entry name" value="EF-hand"/>
    <property type="match status" value="1"/>
</dbReference>
<dbReference type="GO" id="GO:0008076">
    <property type="term" value="C:voltage-gated potassium channel complex"/>
    <property type="evidence" value="ECO:0007669"/>
    <property type="project" value="TreeGrafter"/>
</dbReference>
<evidence type="ECO:0000313" key="3">
    <source>
        <dbReference type="Proteomes" id="UP001274896"/>
    </source>
</evidence>
<sequence>FSSLSLCLLEYVDAELELSMVRHQPEGLEKLQAQTKFTRKELQSLYRGFKNECPSGLVDEETFKVIYSQFFPQGAAETGRLVKIEGKMNVAMYRNILDVNLLQSALDFGLGRRFIFQQDNNPKHTAKITK</sequence>
<dbReference type="PANTHER" id="PTHR23055:SF165">
    <property type="entry name" value="CALSENILIN"/>
    <property type="match status" value="1"/>
</dbReference>
<keyword evidence="3" id="KW-1185">Reference proteome</keyword>
<dbReference type="Proteomes" id="UP001274896">
    <property type="component" value="Unassembled WGS sequence"/>
</dbReference>
<organism evidence="2 3">
    <name type="scientific">Hemibagrus guttatus</name>
    <dbReference type="NCBI Taxonomy" id="175788"/>
    <lineage>
        <taxon>Eukaryota</taxon>
        <taxon>Metazoa</taxon>
        <taxon>Chordata</taxon>
        <taxon>Craniata</taxon>
        <taxon>Vertebrata</taxon>
        <taxon>Euteleostomi</taxon>
        <taxon>Actinopterygii</taxon>
        <taxon>Neopterygii</taxon>
        <taxon>Teleostei</taxon>
        <taxon>Ostariophysi</taxon>
        <taxon>Siluriformes</taxon>
        <taxon>Bagridae</taxon>
        <taxon>Hemibagrus</taxon>
    </lineage>
</organism>
<name>A0AAE0QJJ3_9TELE</name>
<dbReference type="GO" id="GO:0005634">
    <property type="term" value="C:nucleus"/>
    <property type="evidence" value="ECO:0007669"/>
    <property type="project" value="TreeGrafter"/>
</dbReference>
<proteinExistence type="predicted"/>
<dbReference type="InterPro" id="IPR028846">
    <property type="entry name" value="Recoverin"/>
</dbReference>
<dbReference type="GO" id="GO:1901379">
    <property type="term" value="P:regulation of potassium ion transmembrane transport"/>
    <property type="evidence" value="ECO:0007669"/>
    <property type="project" value="TreeGrafter"/>
</dbReference>
<dbReference type="InterPro" id="IPR011992">
    <property type="entry name" value="EF-hand-dom_pair"/>
</dbReference>
<feature type="non-terminal residue" evidence="2">
    <location>
        <position position="130"/>
    </location>
</feature>
<evidence type="ECO:0000256" key="1">
    <source>
        <dbReference type="ARBA" id="ARBA00022737"/>
    </source>
</evidence>
<protein>
    <submittedName>
        <fullName evidence="2">Uncharacterized protein</fullName>
    </submittedName>
</protein>
<dbReference type="PANTHER" id="PTHR23055">
    <property type="entry name" value="CALCIUM BINDING PROTEINS"/>
    <property type="match status" value="1"/>
</dbReference>
<dbReference type="SUPFAM" id="SSF47473">
    <property type="entry name" value="EF-hand"/>
    <property type="match status" value="1"/>
</dbReference>
<dbReference type="GO" id="GO:0000978">
    <property type="term" value="F:RNA polymerase II cis-regulatory region sequence-specific DNA binding"/>
    <property type="evidence" value="ECO:0007669"/>
    <property type="project" value="TreeGrafter"/>
</dbReference>
<dbReference type="GO" id="GO:0005509">
    <property type="term" value="F:calcium ion binding"/>
    <property type="evidence" value="ECO:0007669"/>
    <property type="project" value="InterPro"/>
</dbReference>
<dbReference type="GO" id="GO:0015459">
    <property type="term" value="F:potassium channel regulator activity"/>
    <property type="evidence" value="ECO:0007669"/>
    <property type="project" value="TreeGrafter"/>
</dbReference>
<dbReference type="AlphaFoldDB" id="A0AAE0QJJ3"/>
<dbReference type="GO" id="GO:0001227">
    <property type="term" value="F:DNA-binding transcription repressor activity, RNA polymerase II-specific"/>
    <property type="evidence" value="ECO:0007669"/>
    <property type="project" value="TreeGrafter"/>
</dbReference>
<gene>
    <name evidence="2" type="ORF">QTP70_025274</name>
</gene>
<dbReference type="EMBL" id="JAUCMX010000015">
    <property type="protein sequence ID" value="KAK3522096.1"/>
    <property type="molecule type" value="Genomic_DNA"/>
</dbReference>
<keyword evidence="1" id="KW-0677">Repeat</keyword>
<accession>A0AAE0QJJ3</accession>
<comment type="caution">
    <text evidence="2">The sequence shown here is derived from an EMBL/GenBank/DDBJ whole genome shotgun (WGS) entry which is preliminary data.</text>
</comment>